<dbReference type="AlphaFoldDB" id="A0ABD0JV46"/>
<protein>
    <submittedName>
        <fullName evidence="1">Uncharacterized protein</fullName>
    </submittedName>
</protein>
<evidence type="ECO:0000313" key="1">
    <source>
        <dbReference type="EMBL" id="KAK7478554.1"/>
    </source>
</evidence>
<name>A0ABD0JV46_9CAEN</name>
<proteinExistence type="predicted"/>
<comment type="caution">
    <text evidence="1">The sequence shown here is derived from an EMBL/GenBank/DDBJ whole genome shotgun (WGS) entry which is preliminary data.</text>
</comment>
<gene>
    <name evidence="1" type="ORF">BaRGS_00030226</name>
</gene>
<sequence length="230" mass="26227">MANRLPRQSQTQRTAAPMRQYFTNKTISGGGPVERVAKLNWSTDCAIPFLQTQGITNTDEFLKYAVNVVCRDNHVLNNIPLFVFLYDERSGSVYSGRHTVSTQDPRKRSVHAVDVPMVDREASTTVLVTGILSLITDDALKSAIDKLDNGRRPVQNIKRLRNEEIAFVQFQHHEGELTTHSRNVLLLEQQLNVSSINPPDRVQTIKKLFSLLVTKCMQQSWKMYVFDRNL</sequence>
<reference evidence="1 2" key="1">
    <citation type="journal article" date="2023" name="Sci. Data">
        <title>Genome assembly of the Korean intertidal mud-creeper Batillaria attramentaria.</title>
        <authorList>
            <person name="Patra A.K."/>
            <person name="Ho P.T."/>
            <person name="Jun S."/>
            <person name="Lee S.J."/>
            <person name="Kim Y."/>
            <person name="Won Y.J."/>
        </authorList>
    </citation>
    <scope>NUCLEOTIDE SEQUENCE [LARGE SCALE GENOMIC DNA]</scope>
    <source>
        <strain evidence="1">Wonlab-2016</strain>
    </source>
</reference>
<evidence type="ECO:0000313" key="2">
    <source>
        <dbReference type="Proteomes" id="UP001519460"/>
    </source>
</evidence>
<keyword evidence="2" id="KW-1185">Reference proteome</keyword>
<accession>A0ABD0JV46</accession>
<dbReference type="EMBL" id="JACVVK020000323">
    <property type="protein sequence ID" value="KAK7478554.1"/>
    <property type="molecule type" value="Genomic_DNA"/>
</dbReference>
<dbReference type="Proteomes" id="UP001519460">
    <property type="component" value="Unassembled WGS sequence"/>
</dbReference>
<organism evidence="1 2">
    <name type="scientific">Batillaria attramentaria</name>
    <dbReference type="NCBI Taxonomy" id="370345"/>
    <lineage>
        <taxon>Eukaryota</taxon>
        <taxon>Metazoa</taxon>
        <taxon>Spiralia</taxon>
        <taxon>Lophotrochozoa</taxon>
        <taxon>Mollusca</taxon>
        <taxon>Gastropoda</taxon>
        <taxon>Caenogastropoda</taxon>
        <taxon>Sorbeoconcha</taxon>
        <taxon>Cerithioidea</taxon>
        <taxon>Batillariidae</taxon>
        <taxon>Batillaria</taxon>
    </lineage>
</organism>